<keyword evidence="2" id="KW-1185">Reference proteome</keyword>
<reference evidence="1 2" key="1">
    <citation type="submission" date="2016-04" db="EMBL/GenBank/DDBJ databases">
        <title>The genome of Intoshia linei affirms orthonectids as highly simplified spiralians.</title>
        <authorList>
            <person name="Mikhailov K.V."/>
            <person name="Slusarev G.S."/>
            <person name="Nikitin M.A."/>
            <person name="Logacheva M.D."/>
            <person name="Penin A."/>
            <person name="Aleoshin V."/>
            <person name="Panchin Y.V."/>
        </authorList>
    </citation>
    <scope>NUCLEOTIDE SEQUENCE [LARGE SCALE GENOMIC DNA]</scope>
    <source>
        <strain evidence="1">Intl2013</strain>
        <tissue evidence="1">Whole animal</tissue>
    </source>
</reference>
<proteinExistence type="predicted"/>
<dbReference type="EMBL" id="LWCA01000014">
    <property type="protein sequence ID" value="OAF71943.1"/>
    <property type="molecule type" value="Genomic_DNA"/>
</dbReference>
<dbReference type="AlphaFoldDB" id="A0A177BE07"/>
<organism evidence="1 2">
    <name type="scientific">Intoshia linei</name>
    <dbReference type="NCBI Taxonomy" id="1819745"/>
    <lineage>
        <taxon>Eukaryota</taxon>
        <taxon>Metazoa</taxon>
        <taxon>Spiralia</taxon>
        <taxon>Lophotrochozoa</taxon>
        <taxon>Mesozoa</taxon>
        <taxon>Orthonectida</taxon>
        <taxon>Rhopaluridae</taxon>
        <taxon>Intoshia</taxon>
    </lineage>
</organism>
<evidence type="ECO:0000313" key="1">
    <source>
        <dbReference type="EMBL" id="OAF71943.1"/>
    </source>
</evidence>
<sequence>MKSGTNFLAFSISLGPDLLYTSYTSDNVYIFYYLQLRVNDTRDNHKDTHPVDIITYMDDASHLQNEKLSFIKNVTCCSKFMFSADLEDALIMINQVKNVNFDYDNQSGSCYDVKFVLVRYWSFSDKSNTINEKKILQSSKAMTIRKNESKNGIEVLVVKDHPSTTPNHFDEIKCNDFFEIEIMHKEKSIGTINFPVVISY</sequence>
<dbReference type="InterPro" id="IPR014752">
    <property type="entry name" value="Arrestin-like_C"/>
</dbReference>
<comment type="caution">
    <text evidence="1">The sequence shown here is derived from an EMBL/GenBank/DDBJ whole genome shotgun (WGS) entry which is preliminary data.</text>
</comment>
<dbReference type="Proteomes" id="UP000078046">
    <property type="component" value="Unassembled WGS sequence"/>
</dbReference>
<evidence type="ECO:0000313" key="2">
    <source>
        <dbReference type="Proteomes" id="UP000078046"/>
    </source>
</evidence>
<dbReference type="Gene3D" id="2.60.40.640">
    <property type="match status" value="1"/>
</dbReference>
<name>A0A177BE07_9BILA</name>
<accession>A0A177BE07</accession>
<gene>
    <name evidence="1" type="ORF">A3Q56_00302</name>
</gene>
<protein>
    <submittedName>
        <fullName evidence="1">Uncharacterized protein</fullName>
    </submittedName>
</protein>